<dbReference type="SUPFAM" id="SSF81606">
    <property type="entry name" value="PP2C-like"/>
    <property type="match status" value="1"/>
</dbReference>
<keyword evidence="2" id="KW-0472">Membrane</keyword>
<dbReference type="RefSeq" id="WP_226575161.1">
    <property type="nucleotide sequence ID" value="NZ_BLAY01000008.1"/>
</dbReference>
<dbReference type="CDD" id="cd00143">
    <property type="entry name" value="PP2Cc"/>
    <property type="match status" value="1"/>
</dbReference>
<feature type="compositionally biased region" description="Basic and acidic residues" evidence="1">
    <location>
        <begin position="782"/>
        <end position="791"/>
    </location>
</feature>
<dbReference type="InterPro" id="IPR001932">
    <property type="entry name" value="PPM-type_phosphatase-like_dom"/>
</dbReference>
<keyword evidence="5" id="KW-1185">Reference proteome</keyword>
<dbReference type="PROSITE" id="PS51746">
    <property type="entry name" value="PPM_2"/>
    <property type="match status" value="1"/>
</dbReference>
<evidence type="ECO:0000256" key="2">
    <source>
        <dbReference type="SAM" id="Phobius"/>
    </source>
</evidence>
<feature type="region of interest" description="Disordered" evidence="1">
    <location>
        <begin position="746"/>
        <end position="809"/>
    </location>
</feature>
<dbReference type="Gene3D" id="3.60.40.10">
    <property type="entry name" value="PPM-type phosphatase domain"/>
    <property type="match status" value="1"/>
</dbReference>
<feature type="compositionally biased region" description="Polar residues" evidence="1">
    <location>
        <begin position="308"/>
        <end position="328"/>
    </location>
</feature>
<dbReference type="Proteomes" id="UP001050975">
    <property type="component" value="Unassembled WGS sequence"/>
</dbReference>
<comment type="caution">
    <text evidence="4">The sequence shown here is derived from an EMBL/GenBank/DDBJ whole genome shotgun (WGS) entry which is preliminary data.</text>
</comment>
<organism evidence="4 5">
    <name type="scientific">Microseira wollei NIES-4236</name>
    <dbReference type="NCBI Taxonomy" id="2530354"/>
    <lineage>
        <taxon>Bacteria</taxon>
        <taxon>Bacillati</taxon>
        <taxon>Cyanobacteriota</taxon>
        <taxon>Cyanophyceae</taxon>
        <taxon>Oscillatoriophycideae</taxon>
        <taxon>Aerosakkonematales</taxon>
        <taxon>Aerosakkonemataceae</taxon>
        <taxon>Microseira</taxon>
    </lineage>
</organism>
<proteinExistence type="predicted"/>
<feature type="domain" description="PPM-type phosphatase" evidence="3">
    <location>
        <begin position="312"/>
        <end position="556"/>
    </location>
</feature>
<evidence type="ECO:0000313" key="5">
    <source>
        <dbReference type="Proteomes" id="UP001050975"/>
    </source>
</evidence>
<feature type="transmembrane region" description="Helical" evidence="2">
    <location>
        <begin position="617"/>
        <end position="639"/>
    </location>
</feature>
<accession>A0AAV3X1M8</accession>
<sequence length="837" mass="91377">MHDTAKISCPFCQAINPETHRFCQQCRAILPKRYLYALGRGIETLREGQLLAERYLIESAREAANLEHPVGDSQGFGVGSLKHNPIVLDTKPGLPPEFPSDIPPAISPYLRLFPYRLHVPQVFGVATLEKKGKTEEIWLLEQAPIYREQQQRKTPVKPQLVPELTHVWPGASPLRQLNWLWQIGTLWQPFSSEGVASSLLCPTLLRVEGGLVRLLQLQQDRSPPALSQLGDLWRQWVEGANPIVAEFIAQLCQQMIEGQLSGDRLLAELDLALTNCGKTIDRSYEIITRTDKGPSRQRNEDARYPNSDMPNSFEFSGQNSQSKQRSNTSSYTPLAIVCDGIGGHEGGMVASNLAVETIQQQLQQVRNDGSWQPETLSTKLEIAVCAANDQISQRNDAEQRQQRQRMGTTLVMALAYGDEIYITHVGDSRAYWISRSGCHQVTLDDDVASREVRLGYSLYREALQQIGSGSLVQALGMNSSMNLHPTVGRFVVDEDCIFLLCSDGLSDGDRVEQFWEDEILPVLDGKVDLASAAARLIEIGNTLNGHDNVTVGLVHCRVSVNPEMLPSRLRGNGKSSPAPDIQTAMHSKQRPDSGRAQNPSTVLKTRLLLTPRREGSLLPLLCAIGLLLGLGGAMAYLLIPEVGQKVKSGIFNSSPSPSTKPLSPAAPASFSPGSFILVKSSAESGSGQIRDLVLFQQPVPESGLSATVPGQKIVPAGSILQVLSKQATPGEDVWLRLKVCSLPKTRAGNTTVKPTGDQSVQHQEPVKKNPTATNLSPPPQRDTPEGTRREGSGATQENPLLEPGETGWLKEADLTSFALPTSTVPPPRQGKCAAVKD</sequence>
<feature type="compositionally biased region" description="Basic and acidic residues" evidence="1">
    <location>
        <begin position="287"/>
        <end position="303"/>
    </location>
</feature>
<feature type="compositionally biased region" description="Polar residues" evidence="1">
    <location>
        <begin position="747"/>
        <end position="762"/>
    </location>
</feature>
<evidence type="ECO:0000256" key="1">
    <source>
        <dbReference type="SAM" id="MobiDB-lite"/>
    </source>
</evidence>
<dbReference type="InterPro" id="IPR036457">
    <property type="entry name" value="PPM-type-like_dom_sf"/>
</dbReference>
<feature type="region of interest" description="Disordered" evidence="1">
    <location>
        <begin position="287"/>
        <end position="328"/>
    </location>
</feature>
<dbReference type="SMART" id="SM00332">
    <property type="entry name" value="PP2Cc"/>
    <property type="match status" value="1"/>
</dbReference>
<keyword evidence="2" id="KW-1133">Transmembrane helix</keyword>
<name>A0AAV3X1M8_9CYAN</name>
<feature type="region of interest" description="Disordered" evidence="1">
    <location>
        <begin position="565"/>
        <end position="599"/>
    </location>
</feature>
<dbReference type="EMBL" id="BLAY01000008">
    <property type="protein sequence ID" value="GET36068.1"/>
    <property type="molecule type" value="Genomic_DNA"/>
</dbReference>
<dbReference type="SMART" id="SM00331">
    <property type="entry name" value="PP2C_SIG"/>
    <property type="match status" value="1"/>
</dbReference>
<dbReference type="AlphaFoldDB" id="A0AAV3X1M8"/>
<reference evidence="4" key="1">
    <citation type="submission" date="2019-10" db="EMBL/GenBank/DDBJ databases">
        <title>Draft genome sequece of Microseira wollei NIES-4236.</title>
        <authorList>
            <person name="Yamaguchi H."/>
            <person name="Suzuki S."/>
            <person name="Kawachi M."/>
        </authorList>
    </citation>
    <scope>NUCLEOTIDE SEQUENCE</scope>
    <source>
        <strain evidence="4">NIES-4236</strain>
    </source>
</reference>
<evidence type="ECO:0000259" key="3">
    <source>
        <dbReference type="PROSITE" id="PS51746"/>
    </source>
</evidence>
<evidence type="ECO:0000313" key="4">
    <source>
        <dbReference type="EMBL" id="GET36068.1"/>
    </source>
</evidence>
<protein>
    <submittedName>
        <fullName evidence="4">Protein phosphatase 2C</fullName>
    </submittedName>
</protein>
<feature type="region of interest" description="Disordered" evidence="1">
    <location>
        <begin position="818"/>
        <end position="837"/>
    </location>
</feature>
<dbReference type="Pfam" id="PF13672">
    <property type="entry name" value="PP2C_2"/>
    <property type="match status" value="1"/>
</dbReference>
<gene>
    <name evidence="4" type="ORF">MiSe_08160</name>
</gene>
<keyword evidence="2" id="KW-0812">Transmembrane</keyword>